<dbReference type="InterPro" id="IPR008693">
    <property type="entry name" value="MmpS"/>
</dbReference>
<dbReference type="Proteomes" id="UP000007882">
    <property type="component" value="Chromosome"/>
</dbReference>
<organism evidence="8 9">
    <name type="scientific">Actinoplanes missouriensis (strain ATCC 14538 / DSM 43046 / CBS 188.64 / JCM 3121 / NBRC 102363 / NCIMB 12654 / NRRL B-3342 / UNCC 431)</name>
    <dbReference type="NCBI Taxonomy" id="512565"/>
    <lineage>
        <taxon>Bacteria</taxon>
        <taxon>Bacillati</taxon>
        <taxon>Actinomycetota</taxon>
        <taxon>Actinomycetes</taxon>
        <taxon>Micromonosporales</taxon>
        <taxon>Micromonosporaceae</taxon>
        <taxon>Actinoplanes</taxon>
    </lineage>
</organism>
<dbReference type="InterPro" id="IPR038468">
    <property type="entry name" value="MmpS_C"/>
</dbReference>
<reference evidence="8 9" key="1">
    <citation type="submission" date="2012-02" db="EMBL/GenBank/DDBJ databases">
        <title>Complete genome sequence of Actinoplanes missouriensis 431 (= NBRC 102363).</title>
        <authorList>
            <person name="Ohnishi Y."/>
            <person name="Ishikawa J."/>
            <person name="Sekine M."/>
            <person name="Hosoyama A."/>
            <person name="Harada T."/>
            <person name="Narita H."/>
            <person name="Hata T."/>
            <person name="Konno Y."/>
            <person name="Tutikane K."/>
            <person name="Fujita N."/>
            <person name="Horinouchi S."/>
            <person name="Hayakawa M."/>
        </authorList>
    </citation>
    <scope>NUCLEOTIDE SEQUENCE [LARGE SCALE GENOMIC DNA]</scope>
    <source>
        <strain evidence="9">ATCC 14538 / DSM 43046 / CBS 188.64 / JCM 3121 / NBRC 102363 / NCIMB 12654 / NRRL B-3342 / UNCC 431</strain>
    </source>
</reference>
<dbReference type="GO" id="GO:0005886">
    <property type="term" value="C:plasma membrane"/>
    <property type="evidence" value="ECO:0007669"/>
    <property type="project" value="UniProtKB-SubCell"/>
</dbReference>
<evidence type="ECO:0000256" key="7">
    <source>
        <dbReference type="SAM" id="Phobius"/>
    </source>
</evidence>
<feature type="transmembrane region" description="Helical" evidence="7">
    <location>
        <begin position="12"/>
        <end position="32"/>
    </location>
</feature>
<keyword evidence="3" id="KW-1003">Cell membrane</keyword>
<evidence type="ECO:0000313" key="8">
    <source>
        <dbReference type="EMBL" id="BAL89703.1"/>
    </source>
</evidence>
<evidence type="ECO:0000256" key="1">
    <source>
        <dbReference type="ARBA" id="ARBA00004236"/>
    </source>
</evidence>
<dbReference type="EMBL" id="AP012319">
    <property type="protein sequence ID" value="BAL89703.1"/>
    <property type="molecule type" value="Genomic_DNA"/>
</dbReference>
<dbReference type="PATRIC" id="fig|512565.3.peg.4465"/>
<accession>I0H9L6</accession>
<gene>
    <name evidence="8" type="ordered locus">AMIS_44830</name>
</gene>
<evidence type="ECO:0000313" key="9">
    <source>
        <dbReference type="Proteomes" id="UP000007882"/>
    </source>
</evidence>
<evidence type="ECO:0000256" key="3">
    <source>
        <dbReference type="ARBA" id="ARBA00022475"/>
    </source>
</evidence>
<evidence type="ECO:0000256" key="4">
    <source>
        <dbReference type="ARBA" id="ARBA00022692"/>
    </source>
</evidence>
<dbReference type="Pfam" id="PF05423">
    <property type="entry name" value="Mycobact_memb"/>
    <property type="match status" value="1"/>
</dbReference>
<dbReference type="Gene3D" id="2.60.40.2880">
    <property type="entry name" value="MmpS1-5, C-terminal soluble domain"/>
    <property type="match status" value="1"/>
</dbReference>
<evidence type="ECO:0000256" key="5">
    <source>
        <dbReference type="ARBA" id="ARBA00022989"/>
    </source>
</evidence>
<keyword evidence="5 7" id="KW-1133">Transmembrane helix</keyword>
<comment type="similarity">
    <text evidence="2">Belongs to the MmpS family.</text>
</comment>
<name>I0H9L6_ACTM4</name>
<dbReference type="KEGG" id="ams:AMIS_44830"/>
<dbReference type="RefSeq" id="WP_014444597.1">
    <property type="nucleotide sequence ID" value="NC_017093.1"/>
</dbReference>
<proteinExistence type="inferred from homology"/>
<evidence type="ECO:0000256" key="6">
    <source>
        <dbReference type="ARBA" id="ARBA00023136"/>
    </source>
</evidence>
<keyword evidence="9" id="KW-1185">Reference proteome</keyword>
<dbReference type="HOGENOM" id="CLU_1923053_0_0_11"/>
<comment type="subcellular location">
    <subcellularLocation>
        <location evidence="1">Cell membrane</location>
    </subcellularLocation>
</comment>
<dbReference type="AlphaFoldDB" id="I0H9L6"/>
<protein>
    <recommendedName>
        <fullName evidence="10">MmpS family membrane protein</fullName>
    </recommendedName>
</protein>
<keyword evidence="4 7" id="KW-0812">Transmembrane</keyword>
<dbReference type="STRING" id="512565.AMIS_44830"/>
<evidence type="ECO:0000256" key="2">
    <source>
        <dbReference type="ARBA" id="ARBA00007531"/>
    </source>
</evidence>
<sequence length="131" mass="13434">MVESGRTPYRKIALGVVAAIVLAGIVATVVALRGGGTEVRYEVETSSGSAVMITYTTADGEIGMHRAETAEGTVSTPWSATVTFEEPASLVSVTTDTGDPTATGTCRIFVDDTKIADSSDTAGAMCEAQVP</sequence>
<evidence type="ECO:0008006" key="10">
    <source>
        <dbReference type="Google" id="ProtNLM"/>
    </source>
</evidence>
<keyword evidence="6 7" id="KW-0472">Membrane</keyword>